<dbReference type="InterPro" id="IPR010071">
    <property type="entry name" value="AA_adenyl_dom"/>
</dbReference>
<dbReference type="Pfam" id="PF00501">
    <property type="entry name" value="AMP-binding"/>
    <property type="match status" value="5"/>
</dbReference>
<dbReference type="Gene3D" id="2.30.38.10">
    <property type="entry name" value="Luciferase, Domain 3"/>
    <property type="match status" value="1"/>
</dbReference>
<evidence type="ECO:0000259" key="6">
    <source>
        <dbReference type="PROSITE" id="PS50075"/>
    </source>
</evidence>
<feature type="domain" description="Carrier" evidence="6">
    <location>
        <begin position="4379"/>
        <end position="4453"/>
    </location>
</feature>
<protein>
    <recommendedName>
        <fullName evidence="6">Carrier domain-containing protein</fullName>
    </recommendedName>
</protein>
<dbReference type="SMART" id="SM00823">
    <property type="entry name" value="PKS_PP"/>
    <property type="match status" value="4"/>
</dbReference>
<dbReference type="SUPFAM" id="SSF47336">
    <property type="entry name" value="ACP-like"/>
    <property type="match status" value="5"/>
</dbReference>
<dbReference type="CDD" id="cd05918">
    <property type="entry name" value="A_NRPS_SidN3_like"/>
    <property type="match status" value="5"/>
</dbReference>
<dbReference type="NCBIfam" id="TIGR01733">
    <property type="entry name" value="AA-adenyl-dom"/>
    <property type="match status" value="2"/>
</dbReference>
<comment type="pathway">
    <text evidence="1">Secondary metabolite biosynthesis.</text>
</comment>
<organism evidence="7 8">
    <name type="scientific">Dichotomopilus funicola</name>
    <dbReference type="NCBI Taxonomy" id="1934379"/>
    <lineage>
        <taxon>Eukaryota</taxon>
        <taxon>Fungi</taxon>
        <taxon>Dikarya</taxon>
        <taxon>Ascomycota</taxon>
        <taxon>Pezizomycotina</taxon>
        <taxon>Sordariomycetes</taxon>
        <taxon>Sordariomycetidae</taxon>
        <taxon>Sordariales</taxon>
        <taxon>Chaetomiaceae</taxon>
        <taxon>Dichotomopilus</taxon>
    </lineage>
</organism>
<dbReference type="PROSITE" id="PS50075">
    <property type="entry name" value="CARRIER"/>
    <property type="match status" value="5"/>
</dbReference>
<feature type="compositionally biased region" description="Acidic residues" evidence="5">
    <location>
        <begin position="6559"/>
        <end position="6572"/>
    </location>
</feature>
<dbReference type="PROSITE" id="PS00455">
    <property type="entry name" value="AMP_BINDING"/>
    <property type="match status" value="3"/>
</dbReference>
<dbReference type="Gene3D" id="3.30.300.30">
    <property type="match status" value="5"/>
</dbReference>
<dbReference type="InterPro" id="IPR042099">
    <property type="entry name" value="ANL_N_sf"/>
</dbReference>
<dbReference type="InterPro" id="IPR009081">
    <property type="entry name" value="PP-bd_ACP"/>
</dbReference>
<dbReference type="InterPro" id="IPR020806">
    <property type="entry name" value="PKS_PP-bd"/>
</dbReference>
<feature type="compositionally biased region" description="Polar residues" evidence="5">
    <location>
        <begin position="7249"/>
        <end position="7270"/>
    </location>
</feature>
<dbReference type="Gene3D" id="3.40.50.12780">
    <property type="entry name" value="N-terminal domain of ligase-like"/>
    <property type="match status" value="5"/>
</dbReference>
<feature type="region of interest" description="Disordered" evidence="5">
    <location>
        <begin position="6559"/>
        <end position="6581"/>
    </location>
</feature>
<evidence type="ECO:0000256" key="5">
    <source>
        <dbReference type="SAM" id="MobiDB-lite"/>
    </source>
</evidence>
<dbReference type="GO" id="GO:0005737">
    <property type="term" value="C:cytoplasm"/>
    <property type="evidence" value="ECO:0007669"/>
    <property type="project" value="TreeGrafter"/>
</dbReference>
<dbReference type="InterPro" id="IPR020845">
    <property type="entry name" value="AMP-binding_CS"/>
</dbReference>
<feature type="region of interest" description="Disordered" evidence="5">
    <location>
        <begin position="7446"/>
        <end position="7574"/>
    </location>
</feature>
<feature type="region of interest" description="Disordered" evidence="5">
    <location>
        <begin position="4358"/>
        <end position="4379"/>
    </location>
</feature>
<feature type="compositionally biased region" description="Polar residues" evidence="5">
    <location>
        <begin position="7641"/>
        <end position="7664"/>
    </location>
</feature>
<evidence type="ECO:0000256" key="1">
    <source>
        <dbReference type="ARBA" id="ARBA00005179"/>
    </source>
</evidence>
<dbReference type="NCBIfam" id="NF003417">
    <property type="entry name" value="PRK04813.1"/>
    <property type="match status" value="6"/>
</dbReference>
<comment type="caution">
    <text evidence="7">The sequence shown here is derived from an EMBL/GenBank/DDBJ whole genome shotgun (WGS) entry which is preliminary data.</text>
</comment>
<keyword evidence="3" id="KW-0597">Phosphoprotein</keyword>
<dbReference type="FunFam" id="1.10.1200.10:FF:000005">
    <property type="entry name" value="Nonribosomal peptide synthetase 1"/>
    <property type="match status" value="1"/>
</dbReference>
<dbReference type="CDD" id="cd19542">
    <property type="entry name" value="CT_NRPS-like"/>
    <property type="match status" value="3"/>
</dbReference>
<dbReference type="GO" id="GO:0044550">
    <property type="term" value="P:secondary metabolite biosynthetic process"/>
    <property type="evidence" value="ECO:0007669"/>
    <property type="project" value="TreeGrafter"/>
</dbReference>
<feature type="region of interest" description="Disordered" evidence="5">
    <location>
        <begin position="7308"/>
        <end position="7411"/>
    </location>
</feature>
<dbReference type="FunFam" id="3.30.300.30:FF:000015">
    <property type="entry name" value="Nonribosomal peptide synthase SidD"/>
    <property type="match status" value="4"/>
</dbReference>
<dbReference type="GO" id="GO:0031177">
    <property type="term" value="F:phosphopantetheine binding"/>
    <property type="evidence" value="ECO:0007669"/>
    <property type="project" value="InterPro"/>
</dbReference>
<dbReference type="PROSITE" id="PS00012">
    <property type="entry name" value="PHOSPHOPANTETHEINE"/>
    <property type="match status" value="3"/>
</dbReference>
<feature type="domain" description="Carrier" evidence="6">
    <location>
        <begin position="2796"/>
        <end position="2872"/>
    </location>
</feature>
<dbReference type="InterPro" id="IPR001242">
    <property type="entry name" value="Condensation_dom"/>
</dbReference>
<feature type="compositionally biased region" description="Low complexity" evidence="5">
    <location>
        <begin position="4358"/>
        <end position="4369"/>
    </location>
</feature>
<feature type="region of interest" description="Disordered" evidence="5">
    <location>
        <begin position="4942"/>
        <end position="4965"/>
    </location>
</feature>
<evidence type="ECO:0000313" key="7">
    <source>
        <dbReference type="EMBL" id="KAK4139158.1"/>
    </source>
</evidence>
<keyword evidence="8" id="KW-1185">Reference proteome</keyword>
<dbReference type="SUPFAM" id="SSF52777">
    <property type="entry name" value="CoA-dependent acyltransferases"/>
    <property type="match status" value="16"/>
</dbReference>
<reference evidence="7" key="2">
    <citation type="submission" date="2023-05" db="EMBL/GenBank/DDBJ databases">
        <authorList>
            <consortium name="Lawrence Berkeley National Laboratory"/>
            <person name="Steindorff A."/>
            <person name="Hensen N."/>
            <person name="Bonometti L."/>
            <person name="Westerberg I."/>
            <person name="Brannstrom I.O."/>
            <person name="Guillou S."/>
            <person name="Cros-Aarteil S."/>
            <person name="Calhoun S."/>
            <person name="Haridas S."/>
            <person name="Kuo A."/>
            <person name="Mondo S."/>
            <person name="Pangilinan J."/>
            <person name="Riley R."/>
            <person name="Labutti K."/>
            <person name="Andreopoulos B."/>
            <person name="Lipzen A."/>
            <person name="Chen C."/>
            <person name="Yanf M."/>
            <person name="Daum C."/>
            <person name="Ng V."/>
            <person name="Clum A."/>
            <person name="Ohm R."/>
            <person name="Martin F."/>
            <person name="Silar P."/>
            <person name="Natvig D."/>
            <person name="Lalanne C."/>
            <person name="Gautier V."/>
            <person name="Ament-Velasquez S.L."/>
            <person name="Kruys A."/>
            <person name="Hutchinson M.I."/>
            <person name="Powell A.J."/>
            <person name="Barry K."/>
            <person name="Miller A.N."/>
            <person name="Grigoriev I.V."/>
            <person name="Debuchy R."/>
            <person name="Gladieux P."/>
            <person name="Thoren M.H."/>
            <person name="Johannesson H."/>
        </authorList>
    </citation>
    <scope>NUCLEOTIDE SEQUENCE</scope>
    <source>
        <strain evidence="7">CBS 141.50</strain>
    </source>
</reference>
<dbReference type="InterPro" id="IPR006162">
    <property type="entry name" value="Ppantetheine_attach_site"/>
</dbReference>
<feature type="compositionally biased region" description="Polar residues" evidence="5">
    <location>
        <begin position="4457"/>
        <end position="4476"/>
    </location>
</feature>
<feature type="compositionally biased region" description="Polar residues" evidence="5">
    <location>
        <begin position="7455"/>
        <end position="7467"/>
    </location>
</feature>
<accession>A0AAN6UTY3</accession>
<evidence type="ECO:0000256" key="2">
    <source>
        <dbReference type="ARBA" id="ARBA00022450"/>
    </source>
</evidence>
<dbReference type="InterPro" id="IPR000873">
    <property type="entry name" value="AMP-dep_synth/lig_dom"/>
</dbReference>
<dbReference type="GO" id="GO:0043041">
    <property type="term" value="P:amino acid activation for nonribosomal peptide biosynthetic process"/>
    <property type="evidence" value="ECO:0007669"/>
    <property type="project" value="TreeGrafter"/>
</dbReference>
<feature type="domain" description="Carrier" evidence="6">
    <location>
        <begin position="592"/>
        <end position="666"/>
    </location>
</feature>
<feature type="compositionally biased region" description="Acidic residues" evidence="5">
    <location>
        <begin position="7673"/>
        <end position="7682"/>
    </location>
</feature>
<evidence type="ECO:0000256" key="4">
    <source>
        <dbReference type="ARBA" id="ARBA00022598"/>
    </source>
</evidence>
<proteinExistence type="predicted"/>
<dbReference type="Pfam" id="PF00550">
    <property type="entry name" value="PP-binding"/>
    <property type="match status" value="5"/>
</dbReference>
<feature type="compositionally biased region" description="Low complexity" evidence="5">
    <location>
        <begin position="6031"/>
        <end position="6045"/>
    </location>
</feature>
<feature type="compositionally biased region" description="Low complexity" evidence="5">
    <location>
        <begin position="7237"/>
        <end position="7248"/>
    </location>
</feature>
<gene>
    <name evidence="7" type="ORF">C8A04DRAFT_40942</name>
</gene>
<dbReference type="Proteomes" id="UP001302676">
    <property type="component" value="Unassembled WGS sequence"/>
</dbReference>
<dbReference type="InterPro" id="IPR045851">
    <property type="entry name" value="AMP-bd_C_sf"/>
</dbReference>
<feature type="compositionally biased region" description="Low complexity" evidence="5">
    <location>
        <begin position="1781"/>
        <end position="1794"/>
    </location>
</feature>
<keyword evidence="4" id="KW-0436">Ligase</keyword>
<dbReference type="GO" id="GO:0016874">
    <property type="term" value="F:ligase activity"/>
    <property type="evidence" value="ECO:0007669"/>
    <property type="project" value="UniProtKB-KW"/>
</dbReference>
<dbReference type="SUPFAM" id="SSF56801">
    <property type="entry name" value="Acetyl-CoA synthetase-like"/>
    <property type="match status" value="5"/>
</dbReference>
<dbReference type="PANTHER" id="PTHR45527">
    <property type="entry name" value="NONRIBOSOMAL PEPTIDE SYNTHETASE"/>
    <property type="match status" value="1"/>
</dbReference>
<evidence type="ECO:0000256" key="3">
    <source>
        <dbReference type="ARBA" id="ARBA00022553"/>
    </source>
</evidence>
<feature type="region of interest" description="Disordered" evidence="5">
    <location>
        <begin position="4456"/>
        <end position="4485"/>
    </location>
</feature>
<dbReference type="Pfam" id="PF00668">
    <property type="entry name" value="Condensation"/>
    <property type="match status" value="8"/>
</dbReference>
<feature type="region of interest" description="Disordered" evidence="5">
    <location>
        <begin position="1781"/>
        <end position="1802"/>
    </location>
</feature>
<dbReference type="CDD" id="cd19534">
    <property type="entry name" value="E_NRPS"/>
    <property type="match status" value="1"/>
</dbReference>
<feature type="compositionally biased region" description="Low complexity" evidence="5">
    <location>
        <begin position="7480"/>
        <end position="7502"/>
    </location>
</feature>
<dbReference type="FunFam" id="3.30.559.30:FF:000002">
    <property type="entry name" value="Nonribosomal peptide synthase Pes1"/>
    <property type="match status" value="2"/>
</dbReference>
<feature type="region of interest" description="Disordered" evidence="5">
    <location>
        <begin position="6012"/>
        <end position="6051"/>
    </location>
</feature>
<dbReference type="SMART" id="SM01294">
    <property type="entry name" value="PKS_PP_betabranch"/>
    <property type="match status" value="1"/>
</dbReference>
<dbReference type="InterPro" id="IPR036736">
    <property type="entry name" value="ACP-like_sf"/>
</dbReference>
<dbReference type="FunFam" id="3.30.559.10:FF:000016">
    <property type="entry name" value="Nonribosomal peptide synthase Pes1"/>
    <property type="match status" value="1"/>
</dbReference>
<reference evidence="7" key="1">
    <citation type="journal article" date="2023" name="Mol. Phylogenet. Evol.">
        <title>Genome-scale phylogeny and comparative genomics of the fungal order Sordariales.</title>
        <authorList>
            <person name="Hensen N."/>
            <person name="Bonometti L."/>
            <person name="Westerberg I."/>
            <person name="Brannstrom I.O."/>
            <person name="Guillou S."/>
            <person name="Cros-Aarteil S."/>
            <person name="Calhoun S."/>
            <person name="Haridas S."/>
            <person name="Kuo A."/>
            <person name="Mondo S."/>
            <person name="Pangilinan J."/>
            <person name="Riley R."/>
            <person name="LaButti K."/>
            <person name="Andreopoulos B."/>
            <person name="Lipzen A."/>
            <person name="Chen C."/>
            <person name="Yan M."/>
            <person name="Daum C."/>
            <person name="Ng V."/>
            <person name="Clum A."/>
            <person name="Steindorff A."/>
            <person name="Ohm R.A."/>
            <person name="Martin F."/>
            <person name="Silar P."/>
            <person name="Natvig D.O."/>
            <person name="Lalanne C."/>
            <person name="Gautier V."/>
            <person name="Ament-Velasquez S.L."/>
            <person name="Kruys A."/>
            <person name="Hutchinson M.I."/>
            <person name="Powell A.J."/>
            <person name="Barry K."/>
            <person name="Miller A.N."/>
            <person name="Grigoriev I.V."/>
            <person name="Debuchy R."/>
            <person name="Gladieux P."/>
            <person name="Hiltunen Thoren M."/>
            <person name="Johannesson H."/>
        </authorList>
    </citation>
    <scope>NUCLEOTIDE SEQUENCE</scope>
    <source>
        <strain evidence="7">CBS 141.50</strain>
    </source>
</reference>
<dbReference type="GeneID" id="87821731"/>
<feature type="region of interest" description="Disordered" evidence="5">
    <location>
        <begin position="7606"/>
        <end position="7695"/>
    </location>
</feature>
<feature type="region of interest" description="Disordered" evidence="5">
    <location>
        <begin position="7200"/>
        <end position="7279"/>
    </location>
</feature>
<feature type="compositionally biased region" description="Polar residues" evidence="5">
    <location>
        <begin position="6012"/>
        <end position="6029"/>
    </location>
</feature>
<feature type="compositionally biased region" description="Low complexity" evidence="5">
    <location>
        <begin position="7561"/>
        <end position="7574"/>
    </location>
</feature>
<feature type="compositionally biased region" description="Gly residues" evidence="5">
    <location>
        <begin position="7514"/>
        <end position="7523"/>
    </location>
</feature>
<dbReference type="RefSeq" id="XP_062632529.1">
    <property type="nucleotide sequence ID" value="XM_062785118.1"/>
</dbReference>
<feature type="compositionally biased region" description="Gly residues" evidence="5">
    <location>
        <begin position="7375"/>
        <end position="7385"/>
    </location>
</feature>
<feature type="compositionally biased region" description="Polar residues" evidence="5">
    <location>
        <begin position="7330"/>
        <end position="7367"/>
    </location>
</feature>
<dbReference type="PANTHER" id="PTHR45527:SF16">
    <property type="entry name" value="NONRIBOSOMAL PEPTIDE SYNTHASE ATNA-RELATED"/>
    <property type="match status" value="1"/>
</dbReference>
<sequence>MMVHVHLSYRKDAVTPERAVSVNDNFAHVLNVLTLKLRGVGRIEPIDKLLVNSIDCVSRNDYNRIVEFSAPIPQRLEDCIHDLILANCSNPANATRTAITAWDGSFTYAELAQQAFRLAAAIASAAAVHRGPGSPEQLFVPYFLTKSKWTPVALLAIWTAGGAVVPLEPTHPAARRNDILSQLQAPIIVTNTALHNNLAQSLDPHNGPVRQLLCVDGDYDATVTVPLPYVSPSGLCYVIFTSGSTGSPKGVKWEHATLATSTAEHGREFHFDTTTRVLQFASHVFDVSVVELVTPLVHGGCIVIPAESDRLEATKLTAFMERHGVNTALFAASFARLLNPAMVPTLRTLILGGEAIGQENLDKWTPALERFIIGYGSAETCINCSKNEFTLATRASHPWKESLGHAIGSRMLIADRHDPDKLAPIGAVGEILVEGPILAQGYLHDEAKTNKTHFYPAVARRRFYRMGDLGRQGTDGAISFMGRADFQVKIRGQRMELDEVRFHVVKAMPSAVDVHVDVISPVGDKGAGGEEVKMKETLRGSLPSAAVPTYFVPLASFPYLVSGKATIKQLSSYSSFKGQSQGLPQRQPTHRQTPGPTETILLQACREALKNPAFEMDDAFVASGGDSISAIKMASAARALGVTVTVADIINAPTLRDLASLAVVSPNAQTNTTTQADTSPEIPAPLSLLPPAYAHDITSTIQSRSPPHATVLDIYPATPLQEALLTASTLRPGAYVARHHHPLPYTIDLPRFQAAWTAILRKHDILRTRIYEHARGAVQVVFDDAAVVWGTARDVQEYIQRDKQVSMGFGDVLVRLGLVGGVFFLTVHHALFDGWSVVNVFQDVEREYLGMGGKQSVPHSVYVRYLAEQLDHEAAEKFWVEQFSGEKGVVTPASQFPQTLPAGYTPVPDSTATLSVSIPVTAMVPSGFTLPTRIRAAWALLVGRYLDQRVVVFGETFSGRASALPGIEQVAGPTIATAPVRVAWTEDETVGDLLKRVQQDVLACDGAGHAQVGIQAIAKTSPSAAEACQFRHLIVVQPPRAVLTPDGDDAGRAQIGLADAILDLEGYHSYALNMDFALGLANSEVTVTTAFDSSVFSPAQIDALQAQFAHVLTQLCRLPTSSPLSSVTYASPHDHQLQVSTNLAQPASTLPTPSTETTLLALLTQHVIATPTAPAVYAWDGSLSYRELDRGSSALAHHLSAVLGVRKGDYVPYCFNKSVWTTLSIVAILKMGAVAVAVEPSHPDVSVGKVLGLVRAGVVLCAPGSVSRIQGLGYRPFAVDENTIRTISQKANGGSTKRKKYGVLPSDTAFVVFTSGSTGEPKGIPLDHGAVCLMAEWHGSAMRITSSSRILQFAAHVFDVSIGDLAIALFHGACLCVPSEHDRLNNLAAGIAKLRANRAWLTPTVASLISPAECPTMEYLSVGGEQLTQTCKDIWAGVPLVNVYGPAEVTNLGTAVTITDHPLPLTNLGVGNGTRVWVCEPTNPSLLAPAGCIGELVIEGPNVTRGYLNNDTLTATSFVTIPSWIDGATPVRVYRTGDLARINPEDGTVDFQGRRDTQVKLRGQRLEMTAIETAVRAAVEEPVELAMDVLVREGGRDAFLLAFLFLPGRVNGAGPGGGSGAASGLGSGLFANMDISPLATSIREKLKTTLPPHMIPTLFIPLTSLPKLVSGKIDRKTLRAAAQNLTDAEIAVYQATAGSAQGPKGPKKQPTTQAERDMQGLWATALRLPAAEVGVEDNFVTLGGDSITAIRIVAQARAQGITISVGGIFAAGTIAKLVSSQPGSGSQSQIQTQPDAAQGQRTKLNHPQLPDIARQCAISETDIQDIYPTTALQDGLVMLTEQTPSAYVAHHVMDLPAWVDLTRFRQAWQSVVDGHAILRTRVVPSGLQAVLWPGPVQWVEGGSDLKGYIDSVRREKMGFGTALTRAGLLTNPPRFVLTAHHAVYDGWSMNLLAEALTAAYANPNPGSPTKEQLPFKSFIEHLQETPSSASASYWKSYLSGADPAPFPPSQSAPPSSPRADSILTKVVAFPRAANSTSTSSTLLRAAWAVLISAYASSAPDVIFGVSVTGRSVPVEGVLGMVGPALATVPVRVRVDFEDASATVKGLLETVQREGFDMMEFEQFGLQNIAALGGDEKRACELGSLVVIHPEASPATQKGGQKKLSWRNERTTSDFLTNPITLEATPMGGQVELVASYDSRILDEAQMGRMLSSLEHILQQICTGDVNPSLRLSTLDTTSPADRSELASITQQLPPLLPDRVHDMFARQAASTPSALAVSAWDGPWTYAELDELSSKLARHLQGLGVGPETFVPFAFEKSKWAGGACVPLDPAQPIDRLQSILGTLDARVAITSSKHAGLLTACPQVRHIVAVDQPLLDRLPRYGPPAIHPGTTPNTACYAIFTSGSTGTPKGVVWEHATLCSSMAEHGAAFHYSRPGNRVLQFSSHTFDVSVSELLTTLMFGGCVCIPDDFTRLNDITGFINLQRVTWAFFAPSFARLLDPAAIPGLQTVVLGGEAPGKDNIERWTGRDGLELIVTYGPAESCIYCAKNSVQSPATQIDGGIGRSIGGQMWVADLQRPTQLAPIGATGEIVVEGAILARGYLGDKEKTAASFRAMPIDWAGGRSERVYYTGDLGRVNSDGTISCLGRRDDQVKIRGQRVELPDIEYHLRKDDAVRQALVLYPRAGVCKDRLVGVLAMEGQDSNLAGTSGAQIALAEKDQWVGVGGVRERLSDKVPVYMVPAVWIVLDKIPLMPASQKVNKKMVAEWVKAMEKGVYETIAGLSGGLSGDAGASGDVQAVNTPLEEQVRGIWAAVLNVGPHTIHPGTSFLRLGGDSISAMQVVTRCRAEGVLVTVQDLLKAKTLAEFCQRASNSSGSGSGAVVDDKEDGNPFPLSPIQQWFLTLAPQAPGYFNQSHLLKVTSAVSAAQVQAALQQIVTRHAMLRARFSKSPSGWTQSITADAASSFTVREFSAVWSMQNVRDHAAQAQTSLDVSRGPVLAADLYSMVDGSVVLFITCHHLVIDLVSWRVVLEELETILKGGSLASHTPLSFRTWTRLLAEHSAATPSTLQIRPADFSFWGLDAADNTPSRLVEQTFTLDRQTTDLLMDRANTAFSTEPLDLLLTAVAHAFAQTFGTIRPALPAFFNEGHGREPWRSDIDISSTVGWFTSLVPVILSGSHSDVLRSLREVKDSRRQVPEKGLPWFSGFASSATTGVEITFNYFGLFQAFEKADALLTRATFATGQELPDSAGDVPRFSVFDVSAGVERGVMTMAFAFPERVKHRHLVQNWIDGCETVLRDLVRTTSRVRDKVLTLSDVPFFDTTYSELDTLLAKTLPALGITGEVQDLYPCSPMQTALLMSQALDPTLYAVRYVWEVVSHNGTAVSADKLATAWQVVIDTHPMLRTVFVQAAAASTYTQVVLTTVPASITTHHDATTFPVGRPHEHLGVSSKPPHHVVLLPRGNGSVLVQLDISHTLIDGTSVALLLDSFIAAYAGTVVVAPPQDVYAQYTGYLARQNLDSSRQFWRGFLRGCEPCQFPSLAPADTTTTSAGTTGTAKESARVLGHLNANYPNPAKLHSICAQTETTAASVYKLAWALLLRAYTGVESPCFGYLASGRDLPIAGIEKAVGPFIGMLVCFVTLSSQSQGGDEGTVEGVLKKVNQEYADCLEHQVVSLAEVQRGVAGLEGGERLFNTVVSVQRLSGIGGEGGKKGVEFREREGEDPSEFDIALNIGDAPTFVDLSLTYNTALLTPPQATALAATFTHTIDAILDSMTSPPTSLRLLTPSAASQITTWNTAPTTPLPSLADHLIAKHLTTRPHQPAIAGYDVSLTHAELDTLTTSIAAHLVSEYSVTPNTLVPFCFEKSSWAIIAMLSILKAGAAFVPLDPKHPIDRLVALARRVHAPLVICSESLEQTGLDIGGRLTIPYLLLGPNAVDNIRPVTGPLTPAGRTPDDLAYCLFTSGSTGTPKGVRISHAALSAGATRHGAYFHYLPASRVLQFASYVFDACITEILTTLIAGGCVCVPSEEIRMDVRGGGLAQFVRDQRVNHALLTPSVLAMLTPAEVPGIETLLLGGEAAAYGLIDAWRRARTANGAERRVMIAYGPTECTVICAGVDVSLSAPSANLLRPGMNVIGFPVASAAHLTMPDNPDVLAPVGAVGELCVAGPILAQGYLDDETKTAAAFVFPAWARGERVYRTGDLVRYREDGGMEYLGRKDGQVKVRGQRIELGEIEEQVAGCKEVQNGAVVLVKQGVCAGKLVGVVTLRAGSGKYVVVGRLEGGNGEGLDVLGGEAIKAAASKVGDAIGDVLPGFMVPSVWVVVGQLPLMASGKTDRRFLGGCLQGMSAEVYAACTGQAAPSTAASGTPSAGAATHSDTQSDGLTPVESTIRGVWAAVLNVPAHTINPDSGSFIKSGGDSISAMEVVAQCRGKGIPLLIEQLLKAKSVKLLAKNFKDLKLESETAQTSTSAGPAQGSSSTTMAAAEEDEEDDENITMFALSPIQRMFTRLSPGENHFNQSFLLKVAPTTTLDEPTLRRALDVVVKRHAMLRARFQKLGRTFKQWIEPTVDDSYLFRSWDLPPNPTFSDEALTQIRETQRTLDLENGPVFSGDLLNLGTDQYLFLTAHHLVIDLVSWRIILKDLEDYLVSGSITPYRSLSFEKWCTLLLARRKALSSTSTVPFPVAKPDYGYWSMQGKPNYAADFEHRQFTLSAETSAALLGGCNEKLGTEALDLFFAGVMQSFAVTFPDRAIPPVYNEGHGREPWDSSIDLSRTVGWFTTIAPVWVDKQQCAGGIVDYVKKTKEVRSQIPAKGFSYFSTLDVERVPFAIEVSFNYFGSFQQLDRPDALLRQVHFRNLGEHADPEEVGEGHKKFSLVDINAESEGGKLVFTFSFNGKMGKRAQVEQWMKAYEQSLEEIARVLGKSEPKSVGTGVSSILKPANTPSVPASLKPTVSFSGTGPEKNTGTTAGIPNTSVEAIYPCTPSQQGMLLTQTKDPDMYWFRSVYELSPAPSTSALRQAWTAVVARHPVLRTIFIEQDATDGLYDQLVLKEHDPAVIEDTIPPTHGSSSDDDLAESLKIRTVPGELLSRRAPQHQLLIARQPTTGRVFASWLLSHAIADGSSMGIILRDLTSVLEGRPLPLGKPLLQNYTDYVRSRDPAADIEFWKGALEGVEPCFLPVDSQPVHGQGHSRSYSQPQPQPQPVAELCKTELDLSGIPYAAIVSTARTCDASPFSLLQTVWALVLREFASPPPSRSSSTAAGSPFSTADKTESTFGIVTSGRDLPIANIGEIVGPLVNILVSRVKLEEGKTVAEVVEQVHEGFVDALGCQTVGLAEVVHEVGVNGVSGRGNGGSGLFNTGMTLQKAGGQGSEQQGGVEFRAMGGQDPTEFDLVVQALDTSTALRITFSYWTPKITPARASAMASVFTSFLSQIITNPHQPPASLDPTSASDLSQLWTWNHSVPAPLDIRIEEMIAHRTAENPDLDALWSSTDILTYGQLDLLSARIAQGVLSDVAREEIVPLCFEKSIWIVVAMLAVLKAGGTIVLMDPSHPLSRLRTIASTVRAKRVLCSPAQAELCQGPEGLDLPTVAISRDMFQRRSGLPGTAPRSFMSVSRKRKAKGSSDAAYVVFTSGSTGTPKGSVTEHKAFCTATQHYHQAIGQLPGSRVLQFASYSFDASFLEILGSLMVGATVCVPSEEERKSRLAEFINASSTSFAVITPTVASLLTPETVPSLRTLALCGEPMTTAHINVWADRCCVGPKCIGTAVSCCYWVVHPRNHDRLVRIGAYLHEPEKTAAAFLETAPEWARQHPGRATRLYKTGDLVVQNADGTFLYVGRKDTQAKFRGQRLELGDIEQAFRDVYPADTVVAEVVASDQPRIVLFFSARDGVAANFDPAAVQQKMADKIPAYMVPSVLTPLAELPRMPSGKVDRKKIKELGAALPTGPATQTSGRAPSSEMELAVADLWREVLKSAPPRLSVEDSFFHLVTAARGRGVVLSVASIMQAPKLGDMALKASSSTLSKTPALPGSQSTTPGSHPTLGSQQTQGSQGSPLVPPFSLLPTPPSQAHLAEAARQCSLPVSALVDLYPCTPLQEGLFVLSIRQAGAYVARHAYRLPANLDLTRYQAAWEQVYAADGNTILRTRIVQLEGVGKAKGAKGAKKGGLYQVVVDQPLNWQRATSLDAFHTPKPVALGTPLVEFAVVNSARERYLVLTMHHAAYDATSLGLLLSDVSAVYHGSAPAESRIPFHHFIATLQATPVESTTAFWTAYLANAQALTFPAIPRGHVPSADQNYERDVALPTPGTTATAVKGFTTSTLIRAAWALVLARHANTADVVFGETLSGRNGEGVLGGGEESEVQGPMITTLPVRVKIPLPSSPRGIQELLKRVQGDLVDVIPHQHHGLQNIRLVSQAAAAACSFACSVTIAPGGGPPGEGEGGLGLEMVEVGEEPVMSYPLSVQFILGQNENGPGAGGRELKVSVYYDGMLVEAGKVEQMVGEFGRVLTGLAASNEADGLASLERVFAVEQPGQEVGLGVEYVPGQQVQEDAGEGYGDGAYGKNVLDVLNEEDEGEEEEEEEEVGQGMSQPPADIDWEAEMKTLWADILGMEPDEISASDDFFQLGGDSIASMRLVTAAERRHIKLTVADIFQHPTLEELCDHAAATHVPAVAHTEGQGDGHEGGPVQAQIQEDEEYEPFGVMDILDLDADEVVHTVCRQLSVFPGDVEDVYPATDYQAWAISHGLMRSRGNTNYFLFRLHGLLDTFRLEQACRKMVACNPILRTLFTTLRGQVMQVVLRSYQIEFLRYGAEHTADDAFIRWLVEQDTQRSAHLSQSIVRFKLVLHADGYYVLIMRMSHAQYDGMCMPLLIQDLEHSYNGLDPDPRPSFGHFIQGATRREEKAIDFWGTLLDGSCMTEIVEHPGPAHKHNVDTIRTRTLPPIPVNVAGMSQATLVKAAWALVLAKMSSQRDIVFGNLIFGRNMPVPGVRDISGPCINIIPIRVKVNAMDSIHDLLRLVQEQQGAAMPHESLGFRRLIKNCTDWPHWTRFSSVVQHQQLGRDGSEGQTFQLADNLTCEMGVLGPAYDSADLWVQTTPMTDSFKVEIGSCSSVVQPAVAEMLLDKLCATLCIFAAISPGTGPHLWELLARDGAPVIPIKSSVVEQVWGNVLPDAEFIAWDTPYFDIWGDEIAPFDMEDILEHPTKQAMMMLTSRMMQSSQHRSRNGQRQNSARPPTAGTMPPTPQSFANPQSFGQSFGGQSFTNPGQSFPGSHAHQSFNGQSFGPPQAFGHDSHDMMMSAAAAMTSSHQSQQSAIATTNGRGFWMLDGSKKSQPQPSALHPHSHNTQYNNYPPSTAASVTNVTKRNRGASASTSRPPSAINSPYLGATRAGGGAPGAGTGVMPPRLGLGPRKGTAGTGTSNTLPTLASLAGRRTNTAALGSSSSALPTPDIHAAQNQNLQAAQGQGVQRSWTPGGTRQVSGSALGRTRSPYATAQQQAQGQIQSGSRPGTPSSAGSEHGHGHAHAHGGHGFGIGGGNTLSAPGHSLGTGGIQRPMTKSPGTALRGLKMPDYGRPQSQPQYGMHQQQGLQQQALAQQGLQQQQQQALGGYAQQYAQQYNQTHGHAQPPIHGQTQGGYNPLGHNHTQSPSPGLAQHSLGQSQYPTPLQTTGLQSNHSQHPPHSLLAPDDGPDGGEGDGEGVVGGRRRRRKV</sequence>
<keyword evidence="2" id="KW-0596">Phosphopantetheine</keyword>
<name>A0AAN6UTY3_9PEZI</name>
<dbReference type="Gene3D" id="3.40.50.980">
    <property type="match status" value="2"/>
</dbReference>
<dbReference type="Gene3D" id="1.10.1200.10">
    <property type="entry name" value="ACP-like"/>
    <property type="match status" value="5"/>
</dbReference>
<feature type="domain" description="Carrier" evidence="6">
    <location>
        <begin position="6583"/>
        <end position="6656"/>
    </location>
</feature>
<feature type="domain" description="Carrier" evidence="6">
    <location>
        <begin position="1709"/>
        <end position="1785"/>
    </location>
</feature>
<dbReference type="EMBL" id="MU853687">
    <property type="protein sequence ID" value="KAK4139158.1"/>
    <property type="molecule type" value="Genomic_DNA"/>
</dbReference>
<dbReference type="Gene3D" id="3.30.559.30">
    <property type="entry name" value="Nonribosomal peptide synthetase, condensation domain"/>
    <property type="match status" value="8"/>
</dbReference>
<dbReference type="Gene3D" id="3.30.559.10">
    <property type="entry name" value="Chloramphenicol acetyltransferase-like domain"/>
    <property type="match status" value="8"/>
</dbReference>
<evidence type="ECO:0000313" key="8">
    <source>
        <dbReference type="Proteomes" id="UP001302676"/>
    </source>
</evidence>
<dbReference type="CDD" id="cd19545">
    <property type="entry name" value="FUM14_C_NRPS-like"/>
    <property type="match status" value="3"/>
</dbReference>
<dbReference type="InterPro" id="IPR023213">
    <property type="entry name" value="CAT-like_dom_sf"/>
</dbReference>